<evidence type="ECO:0000256" key="6">
    <source>
        <dbReference type="ARBA" id="ARBA00023244"/>
    </source>
</evidence>
<dbReference type="InterPro" id="IPR022419">
    <property type="entry name" value="Porphobilin_deaminase_cofac_BS"/>
</dbReference>
<evidence type="ECO:0000256" key="3">
    <source>
        <dbReference type="ARBA" id="ARBA00004735"/>
    </source>
</evidence>
<comment type="function">
    <text evidence="2">Tetrapolymerization of the monopyrrole PBG into the hydroxymethylbilane pre-uroporphyrinogen in several discrete steps.</text>
</comment>
<dbReference type="Gene3D" id="3.40.190.10">
    <property type="entry name" value="Periplasmic binding protein-like II"/>
    <property type="match status" value="2"/>
</dbReference>
<proteinExistence type="inferred from homology"/>
<evidence type="ECO:0000313" key="11">
    <source>
        <dbReference type="Proteomes" id="UP000319384"/>
    </source>
</evidence>
<keyword evidence="5 10" id="KW-0808">Transferase</keyword>
<dbReference type="EC" id="2.5.1.61" evidence="8"/>
<evidence type="ECO:0000256" key="8">
    <source>
        <dbReference type="NCBIfam" id="TIGR00212"/>
    </source>
</evidence>
<dbReference type="PIRSF" id="PIRSF001438">
    <property type="entry name" value="4pyrrol_synth_OHMeBilane_synth"/>
    <property type="match status" value="1"/>
</dbReference>
<comment type="pathway">
    <text evidence="3">Porphyrin-containing compound metabolism; protoporphyrin-IX biosynthesis; coproporphyrinogen-III from 5-aminolevulinate: step 2/4.</text>
</comment>
<protein>
    <recommendedName>
        <fullName evidence="8">Hydroxymethylbilane synthase</fullName>
        <ecNumber evidence="8">2.5.1.61</ecNumber>
    </recommendedName>
</protein>
<organism evidence="10 11">
    <name type="scientific">SAR86 cluster bacterium</name>
    <dbReference type="NCBI Taxonomy" id="2030880"/>
    <lineage>
        <taxon>Bacteria</taxon>
        <taxon>Pseudomonadati</taxon>
        <taxon>Pseudomonadota</taxon>
        <taxon>Gammaproteobacteria</taxon>
        <taxon>SAR86 cluster</taxon>
    </lineage>
</organism>
<dbReference type="PRINTS" id="PR00151">
    <property type="entry name" value="PORPHBDMNASE"/>
</dbReference>
<evidence type="ECO:0000256" key="7">
    <source>
        <dbReference type="ARBA" id="ARBA00048169"/>
    </source>
</evidence>
<dbReference type="GO" id="GO:0005737">
    <property type="term" value="C:cytoplasm"/>
    <property type="evidence" value="ECO:0007669"/>
    <property type="project" value="UniProtKB-UniRule"/>
</dbReference>
<dbReference type="Proteomes" id="UP000319384">
    <property type="component" value="Unassembled WGS sequence"/>
</dbReference>
<reference evidence="10 11" key="1">
    <citation type="submission" date="2019-02" db="EMBL/GenBank/DDBJ databases">
        <title>Prokaryotic population dynamics and viral predation in marine succession experiment using metagenomics: the confinement effect.</title>
        <authorList>
            <person name="Haro-Moreno J.M."/>
            <person name="Rodriguez-Valera F."/>
            <person name="Lopez-Perez M."/>
        </authorList>
    </citation>
    <scope>NUCLEOTIDE SEQUENCE [LARGE SCALE GENOMIC DNA]</scope>
    <source>
        <strain evidence="10">MED-G162</strain>
    </source>
</reference>
<dbReference type="Pfam" id="PF01379">
    <property type="entry name" value="Porphobil_deam"/>
    <property type="match status" value="1"/>
</dbReference>
<name>A0A520N1R4_9GAMM</name>
<dbReference type="UniPathway" id="UPA00251">
    <property type="reaction ID" value="UER00319"/>
</dbReference>
<comment type="similarity">
    <text evidence="4">Belongs to the HMBS family.</text>
</comment>
<dbReference type="NCBIfam" id="TIGR00212">
    <property type="entry name" value="hemC"/>
    <property type="match status" value="1"/>
</dbReference>
<keyword evidence="6" id="KW-0627">Porphyrin biosynthesis</keyword>
<accession>A0A520N1R4</accession>
<evidence type="ECO:0000256" key="5">
    <source>
        <dbReference type="ARBA" id="ARBA00022679"/>
    </source>
</evidence>
<comment type="caution">
    <text evidence="10">The sequence shown here is derived from an EMBL/GenBank/DDBJ whole genome shotgun (WGS) entry which is preliminary data.</text>
</comment>
<feature type="domain" description="Porphobilinogen deaminase N-terminal" evidence="9">
    <location>
        <begin position="3"/>
        <end position="199"/>
    </location>
</feature>
<sequence>MKIKIASRSSKLALKQVQEFVKISNISDYELLNITTEGDKLSSEGSILFDKANFVTDIEINLLNDTADLAVHSAKDMPAKDTEGLEHLFFIESSERRLSDLIIFKNNEKFKTDMILGTSSLRRKMQAKFHLNAENVISLNGNIDTRLRKLNDGMYDCIVLAEAGLYRLDYLLKSNNYFKLNHITCSGQGVLAVQWKKGSKIGELINSSIVNKSIVELNNQIELEKELLRKLDANCNSAISLHASNRILKGEIYGLENFISFSGTNIEQILKDIDQKGGLKLLHEHN</sequence>
<evidence type="ECO:0000256" key="1">
    <source>
        <dbReference type="ARBA" id="ARBA00001916"/>
    </source>
</evidence>
<dbReference type="PANTHER" id="PTHR11557:SF0">
    <property type="entry name" value="PORPHOBILINOGEN DEAMINASE"/>
    <property type="match status" value="1"/>
</dbReference>
<dbReference type="InterPro" id="IPR000860">
    <property type="entry name" value="HemC"/>
</dbReference>
<gene>
    <name evidence="10" type="primary">hemC</name>
    <name evidence="10" type="ORF">EVA95_00755</name>
</gene>
<dbReference type="PANTHER" id="PTHR11557">
    <property type="entry name" value="PORPHOBILINOGEN DEAMINASE"/>
    <property type="match status" value="1"/>
</dbReference>
<dbReference type="GO" id="GO:0004418">
    <property type="term" value="F:hydroxymethylbilane synthase activity"/>
    <property type="evidence" value="ECO:0007669"/>
    <property type="project" value="UniProtKB-UniRule"/>
</dbReference>
<dbReference type="EMBL" id="SHBH01000003">
    <property type="protein sequence ID" value="RZO27412.1"/>
    <property type="molecule type" value="Genomic_DNA"/>
</dbReference>
<dbReference type="PROSITE" id="PS00533">
    <property type="entry name" value="PORPHOBILINOGEN_DEAM"/>
    <property type="match status" value="1"/>
</dbReference>
<evidence type="ECO:0000256" key="2">
    <source>
        <dbReference type="ARBA" id="ARBA00002869"/>
    </source>
</evidence>
<dbReference type="InterPro" id="IPR022417">
    <property type="entry name" value="Porphobilin_deaminase_N"/>
</dbReference>
<evidence type="ECO:0000256" key="4">
    <source>
        <dbReference type="ARBA" id="ARBA00005638"/>
    </source>
</evidence>
<comment type="catalytic activity">
    <reaction evidence="7">
        <text>4 porphobilinogen + H2O = hydroxymethylbilane + 4 NH4(+)</text>
        <dbReference type="Rhea" id="RHEA:13185"/>
        <dbReference type="ChEBI" id="CHEBI:15377"/>
        <dbReference type="ChEBI" id="CHEBI:28938"/>
        <dbReference type="ChEBI" id="CHEBI:57845"/>
        <dbReference type="ChEBI" id="CHEBI:58126"/>
        <dbReference type="EC" id="2.5.1.61"/>
    </reaction>
</comment>
<comment type="cofactor">
    <cofactor evidence="1">
        <name>dipyrromethane</name>
        <dbReference type="ChEBI" id="CHEBI:60342"/>
    </cofactor>
</comment>
<dbReference type="AlphaFoldDB" id="A0A520N1R4"/>
<evidence type="ECO:0000313" key="10">
    <source>
        <dbReference type="EMBL" id="RZO27412.1"/>
    </source>
</evidence>
<evidence type="ECO:0000259" key="9">
    <source>
        <dbReference type="Pfam" id="PF01379"/>
    </source>
</evidence>
<dbReference type="GO" id="GO:0006782">
    <property type="term" value="P:protoporphyrinogen IX biosynthetic process"/>
    <property type="evidence" value="ECO:0007669"/>
    <property type="project" value="UniProtKB-UniPathway"/>
</dbReference>
<dbReference type="SUPFAM" id="SSF53850">
    <property type="entry name" value="Periplasmic binding protein-like II"/>
    <property type="match status" value="1"/>
</dbReference>